<dbReference type="GeneID" id="25294279"/>
<keyword evidence="7" id="KW-0963">Cytoplasm</keyword>
<evidence type="ECO:0000256" key="4">
    <source>
        <dbReference type="ARBA" id="ARBA00010869"/>
    </source>
</evidence>
<evidence type="ECO:0000313" key="12">
    <source>
        <dbReference type="EMBL" id="KIX05336.1"/>
    </source>
</evidence>
<organism evidence="12 13">
    <name type="scientific">Rhinocladiella mackenziei CBS 650.93</name>
    <dbReference type="NCBI Taxonomy" id="1442369"/>
    <lineage>
        <taxon>Eukaryota</taxon>
        <taxon>Fungi</taxon>
        <taxon>Dikarya</taxon>
        <taxon>Ascomycota</taxon>
        <taxon>Pezizomycotina</taxon>
        <taxon>Eurotiomycetes</taxon>
        <taxon>Chaetothyriomycetidae</taxon>
        <taxon>Chaetothyriales</taxon>
        <taxon>Herpotrichiellaceae</taxon>
        <taxon>Rhinocladiella</taxon>
    </lineage>
</organism>
<dbReference type="GO" id="GO:0006567">
    <property type="term" value="P:L-threonine catabolic process"/>
    <property type="evidence" value="ECO:0007669"/>
    <property type="project" value="TreeGrafter"/>
</dbReference>
<evidence type="ECO:0000313" key="13">
    <source>
        <dbReference type="Proteomes" id="UP000053617"/>
    </source>
</evidence>
<evidence type="ECO:0000256" key="2">
    <source>
        <dbReference type="ARBA" id="ARBA00004496"/>
    </source>
</evidence>
<dbReference type="GO" id="GO:0030170">
    <property type="term" value="F:pyridoxal phosphate binding"/>
    <property type="evidence" value="ECO:0007669"/>
    <property type="project" value="InterPro"/>
</dbReference>
<keyword evidence="6" id="KW-0312">Gluconeogenesis</keyword>
<dbReference type="InterPro" id="IPR050147">
    <property type="entry name" value="Ser/Thr_Dehydratase"/>
</dbReference>
<reference evidence="12 13" key="1">
    <citation type="submission" date="2015-01" db="EMBL/GenBank/DDBJ databases">
        <title>The Genome Sequence of Rhinocladiella mackenzie CBS 650.93.</title>
        <authorList>
            <consortium name="The Broad Institute Genomics Platform"/>
            <person name="Cuomo C."/>
            <person name="de Hoog S."/>
            <person name="Gorbushina A."/>
            <person name="Stielow B."/>
            <person name="Teixiera M."/>
            <person name="Abouelleil A."/>
            <person name="Chapman S.B."/>
            <person name="Priest M."/>
            <person name="Young S.K."/>
            <person name="Wortman J."/>
            <person name="Nusbaum C."/>
            <person name="Birren B."/>
        </authorList>
    </citation>
    <scope>NUCLEOTIDE SEQUENCE [LARGE SCALE GENOMIC DNA]</scope>
    <source>
        <strain evidence="12 13">CBS 650.93</strain>
    </source>
</reference>
<evidence type="ECO:0000256" key="9">
    <source>
        <dbReference type="ARBA" id="ARBA00023239"/>
    </source>
</evidence>
<dbReference type="InterPro" id="IPR000634">
    <property type="entry name" value="Ser/Thr_deHydtase_PyrdxlP-BS"/>
</dbReference>
<evidence type="ECO:0000256" key="7">
    <source>
        <dbReference type="ARBA" id="ARBA00022490"/>
    </source>
</evidence>
<protein>
    <recommendedName>
        <fullName evidence="5">L-serine ammonia-lyase</fullName>
        <ecNumber evidence="5">4.3.1.17</ecNumber>
    </recommendedName>
</protein>
<dbReference type="HOGENOM" id="CLU_021152_3_1_1"/>
<comment type="catalytic activity">
    <reaction evidence="10">
        <text>L-serine = pyruvate + NH4(+)</text>
        <dbReference type="Rhea" id="RHEA:19169"/>
        <dbReference type="ChEBI" id="CHEBI:15361"/>
        <dbReference type="ChEBI" id="CHEBI:28938"/>
        <dbReference type="ChEBI" id="CHEBI:33384"/>
        <dbReference type="EC" id="4.3.1.17"/>
    </reaction>
</comment>
<comment type="pathway">
    <text evidence="3">Carbohydrate biosynthesis; gluconeogenesis.</text>
</comment>
<evidence type="ECO:0000256" key="5">
    <source>
        <dbReference type="ARBA" id="ARBA00012093"/>
    </source>
</evidence>
<accession>A0A0D2IQ66</accession>
<dbReference type="RefSeq" id="XP_013272472.1">
    <property type="nucleotide sequence ID" value="XM_013417018.1"/>
</dbReference>
<dbReference type="OrthoDB" id="7773036at2759"/>
<comment type="subcellular location">
    <subcellularLocation>
        <location evidence="2">Cytoplasm</location>
    </subcellularLocation>
</comment>
<dbReference type="VEuPathDB" id="FungiDB:Z518_06208"/>
<dbReference type="Gene3D" id="3.40.50.1100">
    <property type="match status" value="2"/>
</dbReference>
<dbReference type="PANTHER" id="PTHR48078">
    <property type="entry name" value="THREONINE DEHYDRATASE, MITOCHONDRIAL-RELATED"/>
    <property type="match status" value="1"/>
</dbReference>
<evidence type="ECO:0000259" key="11">
    <source>
        <dbReference type="Pfam" id="PF00291"/>
    </source>
</evidence>
<dbReference type="GO" id="GO:0003941">
    <property type="term" value="F:L-serine ammonia-lyase activity"/>
    <property type="evidence" value="ECO:0007669"/>
    <property type="project" value="UniProtKB-EC"/>
</dbReference>
<dbReference type="GO" id="GO:0006565">
    <property type="term" value="P:L-serine catabolic process"/>
    <property type="evidence" value="ECO:0007669"/>
    <property type="project" value="TreeGrafter"/>
</dbReference>
<evidence type="ECO:0000256" key="1">
    <source>
        <dbReference type="ARBA" id="ARBA00001933"/>
    </source>
</evidence>
<feature type="domain" description="Tryptophan synthase beta chain-like PALP" evidence="11">
    <location>
        <begin position="19"/>
        <end position="328"/>
    </location>
</feature>
<gene>
    <name evidence="12" type="ORF">Z518_06208</name>
</gene>
<evidence type="ECO:0000256" key="10">
    <source>
        <dbReference type="ARBA" id="ARBA00049406"/>
    </source>
</evidence>
<dbReference type="InterPro" id="IPR036052">
    <property type="entry name" value="TrpB-like_PALP_sf"/>
</dbReference>
<name>A0A0D2IQ66_9EURO</name>
<keyword evidence="13" id="KW-1185">Reference proteome</keyword>
<dbReference type="CDD" id="cd06448">
    <property type="entry name" value="L-Ser-dehyd"/>
    <property type="match status" value="1"/>
</dbReference>
<sequence length="357" mass="38590">MIERESDCAQEATSSIKQPWVETPLIESGALSKAAGCRIFLKLENLQPSSSFKSRGVGNLMLKNIRKQCPSDKRPLHFYSSSGGNAGLACVTAATSLGYKSSVIVPTSTDERTIQKLKAAGASEVISHGDSWFFADKHLREVIIPEAEERSERGIYIHPFDHPAIWEGAGSMVEEIKDQMPDGERPDAIVCSVGGGGLFSGIMNGLDRVGWGDEVSVMPVETLGADSLAQSIQKGELVTLSGITSVATSLGAIRVAENAFQQAQRPNVTPIILEDAEACAACWRLLDDERFLVEPACGASIALAYDGRLRKYLRGFGPESKVVIILCGGSKISLELLNKYRRIYGQRSEELALKDAQ</sequence>
<dbReference type="EC" id="4.3.1.17" evidence="5"/>
<dbReference type="GO" id="GO:0004794">
    <property type="term" value="F:threonine deaminase activity"/>
    <property type="evidence" value="ECO:0007669"/>
    <property type="project" value="TreeGrafter"/>
</dbReference>
<dbReference type="Proteomes" id="UP000053617">
    <property type="component" value="Unassembled WGS sequence"/>
</dbReference>
<evidence type="ECO:0000256" key="3">
    <source>
        <dbReference type="ARBA" id="ARBA00004742"/>
    </source>
</evidence>
<dbReference type="InterPro" id="IPR001926">
    <property type="entry name" value="TrpB-like_PALP"/>
</dbReference>
<dbReference type="PANTHER" id="PTHR48078:SF2">
    <property type="entry name" value="CATABOLIC L-SERINE_THREONINE DEHYDRATASE"/>
    <property type="match status" value="1"/>
</dbReference>
<proteinExistence type="inferred from homology"/>
<dbReference type="FunFam" id="3.40.50.1100:FF:000040">
    <property type="entry name" value="L-serine dehydratase, putative"/>
    <property type="match status" value="1"/>
</dbReference>
<dbReference type="GO" id="GO:0005737">
    <property type="term" value="C:cytoplasm"/>
    <property type="evidence" value="ECO:0007669"/>
    <property type="project" value="UniProtKB-SubCell"/>
</dbReference>
<dbReference type="STRING" id="1442369.A0A0D2IQ66"/>
<dbReference type="EMBL" id="KN847478">
    <property type="protein sequence ID" value="KIX05336.1"/>
    <property type="molecule type" value="Genomic_DNA"/>
</dbReference>
<evidence type="ECO:0000256" key="6">
    <source>
        <dbReference type="ARBA" id="ARBA00022432"/>
    </source>
</evidence>
<keyword evidence="9" id="KW-0456">Lyase</keyword>
<dbReference type="PROSITE" id="PS00165">
    <property type="entry name" value="DEHYDRATASE_SER_THR"/>
    <property type="match status" value="1"/>
</dbReference>
<dbReference type="Pfam" id="PF00291">
    <property type="entry name" value="PALP"/>
    <property type="match status" value="1"/>
</dbReference>
<dbReference type="GO" id="GO:0009097">
    <property type="term" value="P:isoleucine biosynthetic process"/>
    <property type="evidence" value="ECO:0007669"/>
    <property type="project" value="TreeGrafter"/>
</dbReference>
<dbReference type="SUPFAM" id="SSF53686">
    <property type="entry name" value="Tryptophan synthase beta subunit-like PLP-dependent enzymes"/>
    <property type="match status" value="1"/>
</dbReference>
<comment type="cofactor">
    <cofactor evidence="1">
        <name>pyridoxal 5'-phosphate</name>
        <dbReference type="ChEBI" id="CHEBI:597326"/>
    </cofactor>
</comment>
<evidence type="ECO:0000256" key="8">
    <source>
        <dbReference type="ARBA" id="ARBA00022898"/>
    </source>
</evidence>
<comment type="similarity">
    <text evidence="4">Belongs to the serine/threonine dehydratase family.</text>
</comment>
<dbReference type="AlphaFoldDB" id="A0A0D2IQ66"/>
<dbReference type="GO" id="GO:0006094">
    <property type="term" value="P:gluconeogenesis"/>
    <property type="evidence" value="ECO:0007669"/>
    <property type="project" value="UniProtKB-KW"/>
</dbReference>
<keyword evidence="8" id="KW-0663">Pyridoxal phosphate</keyword>